<dbReference type="OrthoDB" id="7062584at2"/>
<dbReference type="Proteomes" id="UP000239297">
    <property type="component" value="Unassembled WGS sequence"/>
</dbReference>
<reference evidence="1 2" key="1">
    <citation type="journal article" date="2014" name="Int. J. Syst. Evol. Microbiol.">
        <title>Arthrobacter pityocampae sp. nov., isolated from Thaumetopoea pityocampa (Lep., Thaumetopoeidae).</title>
        <authorList>
            <person name="Ince I.A."/>
            <person name="Demirbag Z."/>
            <person name="Kati H."/>
        </authorList>
    </citation>
    <scope>NUCLEOTIDE SEQUENCE [LARGE SCALE GENOMIC DNA]</scope>
    <source>
        <strain evidence="1 2">Tp2</strain>
    </source>
</reference>
<comment type="caution">
    <text evidence="1">The sequence shown here is derived from an EMBL/GenBank/DDBJ whole genome shotgun (WGS) entry which is preliminary data.</text>
</comment>
<evidence type="ECO:0008006" key="3">
    <source>
        <dbReference type="Google" id="ProtNLM"/>
    </source>
</evidence>
<dbReference type="Gene3D" id="2.30.110.10">
    <property type="entry name" value="Electron Transport, Fmn-binding Protein, Chain A"/>
    <property type="match status" value="1"/>
</dbReference>
<dbReference type="EMBL" id="PRKW01000002">
    <property type="protein sequence ID" value="PPB49851.1"/>
    <property type="molecule type" value="Genomic_DNA"/>
</dbReference>
<dbReference type="Pfam" id="PF12900">
    <property type="entry name" value="Pyridox_ox_2"/>
    <property type="match status" value="1"/>
</dbReference>
<evidence type="ECO:0000313" key="2">
    <source>
        <dbReference type="Proteomes" id="UP000239297"/>
    </source>
</evidence>
<dbReference type="InterPro" id="IPR024747">
    <property type="entry name" value="Pyridox_Oxase-rel"/>
</dbReference>
<protein>
    <recommendedName>
        <fullName evidence="3">Flavin-nucleotide-binding protein</fullName>
    </recommendedName>
</protein>
<dbReference type="AlphaFoldDB" id="A0A2S5IZ92"/>
<gene>
    <name evidence="1" type="ORF">C4K88_03935</name>
</gene>
<proteinExistence type="predicted"/>
<name>A0A2S5IZ92_9MICC</name>
<evidence type="ECO:0000313" key="1">
    <source>
        <dbReference type="EMBL" id="PPB49851.1"/>
    </source>
</evidence>
<dbReference type="InterPro" id="IPR012349">
    <property type="entry name" value="Split_barrel_FMN-bd"/>
</dbReference>
<organism evidence="1 2">
    <name type="scientific">Arthrobacter pityocampae</name>
    <dbReference type="NCBI Taxonomy" id="547334"/>
    <lineage>
        <taxon>Bacteria</taxon>
        <taxon>Bacillati</taxon>
        <taxon>Actinomycetota</taxon>
        <taxon>Actinomycetes</taxon>
        <taxon>Micrococcales</taxon>
        <taxon>Micrococcaceae</taxon>
        <taxon>Arthrobacter</taxon>
    </lineage>
</organism>
<dbReference type="RefSeq" id="WP_104120346.1">
    <property type="nucleotide sequence ID" value="NZ_PRKW01000002.1"/>
</dbReference>
<sequence length="158" mass="16506">MEPGVASAELLPARESWRLLRHAPFGRLSLCAQKNPSIVPVNFLLDRGTIVFHGPAGMTAGCGEGVAVAFEADGFLEGGAVAWSVIVSGHASTISPRNDLEDAAQLPAGPVEQAGPAGLYASDRESRLMCLVPETISGRAFAPQHAPHPTQVARADDE</sequence>
<dbReference type="SUPFAM" id="SSF50475">
    <property type="entry name" value="FMN-binding split barrel"/>
    <property type="match status" value="1"/>
</dbReference>
<accession>A0A2S5IZ92</accession>
<keyword evidence="2" id="KW-1185">Reference proteome</keyword>